<comment type="caution">
    <text evidence="2">The sequence shown here is derived from an EMBL/GenBank/DDBJ whole genome shotgun (WGS) entry which is preliminary data.</text>
</comment>
<evidence type="ECO:0000313" key="2">
    <source>
        <dbReference type="EMBL" id="KAF1026211.1"/>
    </source>
</evidence>
<keyword evidence="1" id="KW-1133">Transmembrane helix</keyword>
<protein>
    <submittedName>
        <fullName evidence="2">Uncharacterized protein</fullName>
    </submittedName>
</protein>
<reference evidence="3" key="1">
    <citation type="journal article" date="2020" name="MBio">
        <title>Horizontal gene transfer to a defensive symbiont with a reduced genome amongst a multipartite beetle microbiome.</title>
        <authorList>
            <person name="Waterworth S.C."/>
            <person name="Florez L.V."/>
            <person name="Rees E.R."/>
            <person name="Hertweck C."/>
            <person name="Kaltenpoth M."/>
            <person name="Kwan J.C."/>
        </authorList>
    </citation>
    <scope>NUCLEOTIDE SEQUENCE [LARGE SCALE GENOMIC DNA]</scope>
</reference>
<keyword evidence="1" id="KW-0812">Transmembrane</keyword>
<keyword evidence="1" id="KW-0472">Membrane</keyword>
<dbReference type="Proteomes" id="UP000490535">
    <property type="component" value="Unassembled WGS sequence"/>
</dbReference>
<proteinExistence type="predicted"/>
<name>A0A833PH11_ACIBZ</name>
<evidence type="ECO:0000313" key="3">
    <source>
        <dbReference type="Proteomes" id="UP000490535"/>
    </source>
</evidence>
<sequence length="267" mass="30403">MSKFKINDHVEIVSVGFLTKNERITMNVKVGDSGKVIGFYRPAPVVAIIENNKFTNSNAGEGKLFIPMSSLKKLNSFYLESNRHKLYQAIKATGFHAEKLSLASNHAKTYFTGFTAESRFNSRGDITEERLNSLLTTLEFAERELLGVGAKTVDEKNVSLVEEKTTMIVGDTKFEGTLSEFKIFLDKTLSDEEIKLMDSSEYKKIAEDFESGMQESINEPKNQSDLYSEYFDSANKRIQEKKDAKVRNFLIVFLVFVVLLALWFFFK</sequence>
<gene>
    <name evidence="2" type="ORF">GAK29_01473</name>
</gene>
<accession>A0A833PH11</accession>
<feature type="transmembrane region" description="Helical" evidence="1">
    <location>
        <begin position="246"/>
        <end position="266"/>
    </location>
</feature>
<evidence type="ECO:0000256" key="1">
    <source>
        <dbReference type="SAM" id="Phobius"/>
    </source>
</evidence>
<dbReference type="EMBL" id="WNDP01000027">
    <property type="protein sequence ID" value="KAF1026211.1"/>
    <property type="molecule type" value="Genomic_DNA"/>
</dbReference>
<organism evidence="2 3">
    <name type="scientific">Acinetobacter bereziniae</name>
    <name type="common">Acinetobacter genomosp. 10</name>
    <dbReference type="NCBI Taxonomy" id="106648"/>
    <lineage>
        <taxon>Bacteria</taxon>
        <taxon>Pseudomonadati</taxon>
        <taxon>Pseudomonadota</taxon>
        <taxon>Gammaproteobacteria</taxon>
        <taxon>Moraxellales</taxon>
        <taxon>Moraxellaceae</taxon>
        <taxon>Acinetobacter</taxon>
    </lineage>
</organism>
<dbReference type="AlphaFoldDB" id="A0A833PH11"/>